<feature type="transmembrane region" description="Helical" evidence="1">
    <location>
        <begin position="23"/>
        <end position="41"/>
    </location>
</feature>
<keyword evidence="1" id="KW-0472">Membrane</keyword>
<dbReference type="Proteomes" id="UP000006028">
    <property type="component" value="Unassembled WGS sequence"/>
</dbReference>
<keyword evidence="1" id="KW-1133">Transmembrane helix</keyword>
<organism evidence="2 3">
    <name type="scientific">Faecalibacterium cf. prausnitzii KLE1255</name>
    <dbReference type="NCBI Taxonomy" id="748224"/>
    <lineage>
        <taxon>Bacteria</taxon>
        <taxon>Bacillati</taxon>
        <taxon>Bacillota</taxon>
        <taxon>Clostridia</taxon>
        <taxon>Eubacteriales</taxon>
        <taxon>Oscillospiraceae</taxon>
        <taxon>Faecalibacterium</taxon>
    </lineage>
</organism>
<evidence type="ECO:0000313" key="2">
    <source>
        <dbReference type="EMBL" id="EFQ05837.1"/>
    </source>
</evidence>
<evidence type="ECO:0000256" key="1">
    <source>
        <dbReference type="SAM" id="Phobius"/>
    </source>
</evidence>
<sequence length="51" mass="5884">MLYWLCCPSPFWQQKGVDTMDTILTNFLVAVAAQVAAHFLCKWLESHRKGK</sequence>
<dbReference type="HOGENOM" id="CLU_3098986_0_0_9"/>
<reference evidence="2 3" key="1">
    <citation type="submission" date="2010-08" db="EMBL/GenBank/DDBJ databases">
        <authorList>
            <person name="Weinstock G."/>
            <person name="Sodergren E."/>
            <person name="Clifton S."/>
            <person name="Fulton L."/>
            <person name="Fulton B."/>
            <person name="Courtney L."/>
            <person name="Fronick C."/>
            <person name="Harrison M."/>
            <person name="Strong C."/>
            <person name="Farmer C."/>
            <person name="Delahaunty K."/>
            <person name="Markovic C."/>
            <person name="Hall O."/>
            <person name="Minx P."/>
            <person name="Tomlinson C."/>
            <person name="Mitreva M."/>
            <person name="Hou S."/>
            <person name="Chen J."/>
            <person name="Wollam A."/>
            <person name="Pepin K.H."/>
            <person name="Johnson M."/>
            <person name="Bhonagiri V."/>
            <person name="Zhang X."/>
            <person name="Suruliraj S."/>
            <person name="Warren W."/>
            <person name="Chinwalla A."/>
            <person name="Mardis E.R."/>
            <person name="Wilson R.K."/>
        </authorList>
    </citation>
    <scope>NUCLEOTIDE SEQUENCE [LARGE SCALE GENOMIC DNA]</scope>
    <source>
        <strain evidence="2 3">KLE1255</strain>
    </source>
</reference>
<comment type="caution">
    <text evidence="2">The sequence shown here is derived from an EMBL/GenBank/DDBJ whole genome shotgun (WGS) entry which is preliminary data.</text>
</comment>
<accession>E2ZLW2</accession>
<name>E2ZLW2_9FIRM</name>
<dbReference type="AlphaFoldDB" id="E2ZLW2"/>
<keyword evidence="1" id="KW-0812">Transmembrane</keyword>
<dbReference type="BioCyc" id="FCF748224-HMP:GTSS-2106-MONOMER"/>
<evidence type="ECO:0000313" key="3">
    <source>
        <dbReference type="Proteomes" id="UP000006028"/>
    </source>
</evidence>
<protein>
    <submittedName>
        <fullName evidence="2">Uncharacterized protein</fullName>
    </submittedName>
</protein>
<dbReference type="EMBL" id="AECU01000197">
    <property type="protein sequence ID" value="EFQ05837.1"/>
    <property type="molecule type" value="Genomic_DNA"/>
</dbReference>
<proteinExistence type="predicted"/>
<gene>
    <name evidence="2" type="ORF">HMPREF9436_02673</name>
</gene>